<reference evidence="2" key="1">
    <citation type="submission" date="2015-04" db="UniProtKB">
        <authorList>
            <consortium name="EnsemblPlants"/>
        </authorList>
    </citation>
    <scope>IDENTIFICATION</scope>
</reference>
<evidence type="ECO:0000256" key="1">
    <source>
        <dbReference type="SAM" id="MobiDB-lite"/>
    </source>
</evidence>
<protein>
    <recommendedName>
        <fullName evidence="4">DUF834 domain-containing protein</fullName>
    </recommendedName>
</protein>
<evidence type="ECO:0000313" key="2">
    <source>
        <dbReference type="EnsemblPlants" id="OMERI06G18440.1"/>
    </source>
</evidence>
<dbReference type="Gramene" id="OMERI06G18440.1">
    <property type="protein sequence ID" value="OMERI06G18440.1"/>
    <property type="gene ID" value="OMERI06G18440"/>
</dbReference>
<evidence type="ECO:0000313" key="3">
    <source>
        <dbReference type="Proteomes" id="UP000008021"/>
    </source>
</evidence>
<dbReference type="EnsemblPlants" id="OMERI06G18440.1">
    <property type="protein sequence ID" value="OMERI06G18440.1"/>
    <property type="gene ID" value="OMERI06G18440"/>
</dbReference>
<sequence>MAGGLELPTTAAQQDGGRPRACGDGGTTLSSRWWRPQRRDSKEQPGRHAAEADRSDSRWRRWWRSCPPWCSWQLAAAGLTTAAEDMAAASGWLLGAGGRRRSGLRRRRLVSVAAATAAVAVDGGDVGGCGSLARWPGVRQQRLRWR</sequence>
<proteinExistence type="predicted"/>
<dbReference type="HOGENOM" id="CLU_1780409_0_0_1"/>
<keyword evidence="3" id="KW-1185">Reference proteome</keyword>
<dbReference type="AlphaFoldDB" id="A0A0E0E2P6"/>
<feature type="region of interest" description="Disordered" evidence="1">
    <location>
        <begin position="1"/>
        <end position="58"/>
    </location>
</feature>
<accession>A0A0E0E2P6</accession>
<reference evidence="2" key="2">
    <citation type="submission" date="2018-05" db="EMBL/GenBank/DDBJ databases">
        <title>OmerRS3 (Oryza meridionalis Reference Sequence Version 3).</title>
        <authorList>
            <person name="Zhang J."/>
            <person name="Kudrna D."/>
            <person name="Lee S."/>
            <person name="Talag J."/>
            <person name="Welchert J."/>
            <person name="Wing R.A."/>
        </authorList>
    </citation>
    <scope>NUCLEOTIDE SEQUENCE [LARGE SCALE GENOMIC DNA]</scope>
    <source>
        <strain evidence="2">cv. OR44</strain>
    </source>
</reference>
<organism evidence="2">
    <name type="scientific">Oryza meridionalis</name>
    <dbReference type="NCBI Taxonomy" id="40149"/>
    <lineage>
        <taxon>Eukaryota</taxon>
        <taxon>Viridiplantae</taxon>
        <taxon>Streptophyta</taxon>
        <taxon>Embryophyta</taxon>
        <taxon>Tracheophyta</taxon>
        <taxon>Spermatophyta</taxon>
        <taxon>Magnoliopsida</taxon>
        <taxon>Liliopsida</taxon>
        <taxon>Poales</taxon>
        <taxon>Poaceae</taxon>
        <taxon>BOP clade</taxon>
        <taxon>Oryzoideae</taxon>
        <taxon>Oryzeae</taxon>
        <taxon>Oryzinae</taxon>
        <taxon>Oryza</taxon>
    </lineage>
</organism>
<evidence type="ECO:0008006" key="4">
    <source>
        <dbReference type="Google" id="ProtNLM"/>
    </source>
</evidence>
<name>A0A0E0E2P6_9ORYZ</name>
<dbReference type="Proteomes" id="UP000008021">
    <property type="component" value="Chromosome 6"/>
</dbReference>
<feature type="compositionally biased region" description="Basic and acidic residues" evidence="1">
    <location>
        <begin position="37"/>
        <end position="58"/>
    </location>
</feature>